<gene>
    <name evidence="3" type="ORF">AAAT34_04410</name>
</gene>
<dbReference type="PANTHER" id="PTHR12558">
    <property type="entry name" value="CELL DIVISION CYCLE 16,23,27"/>
    <property type="match status" value="1"/>
</dbReference>
<keyword evidence="2" id="KW-0732">Signal</keyword>
<feature type="chain" id="PRO_5045610585" evidence="2">
    <location>
        <begin position="23"/>
        <end position="477"/>
    </location>
</feature>
<feature type="repeat" description="TPR" evidence="1">
    <location>
        <begin position="264"/>
        <end position="297"/>
    </location>
</feature>
<evidence type="ECO:0000313" key="4">
    <source>
        <dbReference type="Proteomes" id="UP001487296"/>
    </source>
</evidence>
<dbReference type="EMBL" id="JBBNFP010000010">
    <property type="protein sequence ID" value="MEQ2486298.1"/>
    <property type="molecule type" value="Genomic_DNA"/>
</dbReference>
<feature type="signal peptide" evidence="2">
    <location>
        <begin position="1"/>
        <end position="22"/>
    </location>
</feature>
<dbReference type="RefSeq" id="WP_215759371.1">
    <property type="nucleotide sequence ID" value="NZ_JAHKBE010000010.1"/>
</dbReference>
<dbReference type="InterPro" id="IPR019734">
    <property type="entry name" value="TPR_rpt"/>
</dbReference>
<evidence type="ECO:0000256" key="1">
    <source>
        <dbReference type="PROSITE-ProRule" id="PRU00339"/>
    </source>
</evidence>
<dbReference type="Gene3D" id="1.25.40.10">
    <property type="entry name" value="Tetratricopeptide repeat domain"/>
    <property type="match status" value="2"/>
</dbReference>
<dbReference type="PROSITE" id="PS50005">
    <property type="entry name" value="TPR"/>
    <property type="match status" value="2"/>
</dbReference>
<dbReference type="Pfam" id="PF13424">
    <property type="entry name" value="TPR_12"/>
    <property type="match status" value="1"/>
</dbReference>
<reference evidence="3 4" key="1">
    <citation type="submission" date="2024-04" db="EMBL/GenBank/DDBJ databases">
        <title>Human intestinal bacterial collection.</title>
        <authorList>
            <person name="Pauvert C."/>
            <person name="Hitch T.C.A."/>
            <person name="Clavel T."/>
        </authorList>
    </citation>
    <scope>NUCLEOTIDE SEQUENCE [LARGE SCALE GENOMIC DNA]</scope>
    <source>
        <strain evidence="3 4">CLA-AA-H145</strain>
    </source>
</reference>
<dbReference type="PANTHER" id="PTHR12558:SF13">
    <property type="entry name" value="CELL DIVISION CYCLE PROTEIN 27 HOMOLOG"/>
    <property type="match status" value="1"/>
</dbReference>
<comment type="caution">
    <text evidence="3">The sequence shown here is derived from an EMBL/GenBank/DDBJ whole genome shotgun (WGS) entry which is preliminary data.</text>
</comment>
<name>A0ABV1FPF5_9BACT</name>
<dbReference type="InterPro" id="IPR011990">
    <property type="entry name" value="TPR-like_helical_dom_sf"/>
</dbReference>
<evidence type="ECO:0000313" key="3">
    <source>
        <dbReference type="EMBL" id="MEQ2486298.1"/>
    </source>
</evidence>
<proteinExistence type="predicted"/>
<sequence>MKTIKYVLMGALLFGAAAPGMAQDDNKAVIEQVVSVIKAKPANLSDQVKDFGKKYKKNTEVLLAIGRAFLEQKDLVNARDFAERALARDNKNAHVWLLKGDIAVSDNNGGDAAVAYQNAIYFDPKEPDGYYKYAMVQRGVDPAGAAQVLEDLRQQRPDYPVDQLIGHIFFNAQDYQKAADAFAKVSDVTKMKPEYITEYATATWLLGHREQSIEVCKAGLSVNPRKAAWNRIAFYDYTDLKKTDEALAYADKLFNASDSAHFIAEDYTYHGTALLQAKRWDDAIHAFEKALELNEGNNKQKSIINKNLSDVYLQKGDFDNAVAYFEKSMEGSEKPTMDQLDNLGSLYADIASKKLKAEDKAGSDEAFRKADGVYARMLELYPNYANYCNYMRGQVNANLDPDSKEGLAKPYYEALATSLEAKAEKQSSEIAMLKQAYLYLIVYDFNVLQDKAAAKAVSEKLLAVDPENAVAKQVMAM</sequence>
<feature type="repeat" description="TPR" evidence="1">
    <location>
        <begin position="302"/>
        <end position="335"/>
    </location>
</feature>
<keyword evidence="4" id="KW-1185">Reference proteome</keyword>
<dbReference type="Pfam" id="PF13432">
    <property type="entry name" value="TPR_16"/>
    <property type="match status" value="1"/>
</dbReference>
<accession>A0ABV1FPF5</accession>
<dbReference type="SUPFAM" id="SSF48452">
    <property type="entry name" value="TPR-like"/>
    <property type="match status" value="1"/>
</dbReference>
<dbReference type="SMART" id="SM00028">
    <property type="entry name" value="TPR"/>
    <property type="match status" value="4"/>
</dbReference>
<keyword evidence="1" id="KW-0802">TPR repeat</keyword>
<organism evidence="3 4">
    <name type="scientific">Hallella faecis</name>
    <dbReference type="NCBI Taxonomy" id="2841596"/>
    <lineage>
        <taxon>Bacteria</taxon>
        <taxon>Pseudomonadati</taxon>
        <taxon>Bacteroidota</taxon>
        <taxon>Bacteroidia</taxon>
        <taxon>Bacteroidales</taxon>
        <taxon>Prevotellaceae</taxon>
        <taxon>Hallella</taxon>
    </lineage>
</organism>
<evidence type="ECO:0000256" key="2">
    <source>
        <dbReference type="SAM" id="SignalP"/>
    </source>
</evidence>
<protein>
    <submittedName>
        <fullName evidence="3">Tetratricopeptide repeat protein</fullName>
    </submittedName>
</protein>
<dbReference type="Proteomes" id="UP001487296">
    <property type="component" value="Unassembled WGS sequence"/>
</dbReference>